<dbReference type="RefSeq" id="WP_059986518.1">
    <property type="nucleotide sequence ID" value="NZ_LOZV01000034.1"/>
</dbReference>
<organism evidence="9">
    <name type="scientific">Burkholderia stagnalis</name>
    <dbReference type="NCBI Taxonomy" id="1503054"/>
    <lineage>
        <taxon>Bacteria</taxon>
        <taxon>Pseudomonadati</taxon>
        <taxon>Pseudomonadota</taxon>
        <taxon>Betaproteobacteria</taxon>
        <taxon>Burkholderiales</taxon>
        <taxon>Burkholderiaceae</taxon>
        <taxon>Burkholderia</taxon>
        <taxon>Burkholderia cepacia complex</taxon>
    </lineage>
</organism>
<dbReference type="CDD" id="cd06261">
    <property type="entry name" value="TM_PBP2"/>
    <property type="match status" value="1"/>
</dbReference>
<evidence type="ECO:0000256" key="1">
    <source>
        <dbReference type="ARBA" id="ARBA00004651"/>
    </source>
</evidence>
<dbReference type="EMBL" id="LPHB01000019">
    <property type="protein sequence ID" value="KWA66644.1"/>
    <property type="molecule type" value="Genomic_DNA"/>
</dbReference>
<dbReference type="GO" id="GO:0005886">
    <property type="term" value="C:plasma membrane"/>
    <property type="evidence" value="ECO:0007669"/>
    <property type="project" value="UniProtKB-SubCell"/>
</dbReference>
<evidence type="ECO:0000256" key="6">
    <source>
        <dbReference type="ARBA" id="ARBA00023136"/>
    </source>
</evidence>
<evidence type="ECO:0000256" key="2">
    <source>
        <dbReference type="ARBA" id="ARBA00022448"/>
    </source>
</evidence>
<feature type="transmembrane region" description="Helical" evidence="7">
    <location>
        <begin position="77"/>
        <end position="103"/>
    </location>
</feature>
<dbReference type="PROSITE" id="PS50928">
    <property type="entry name" value="ABC_TM1"/>
    <property type="match status" value="1"/>
</dbReference>
<dbReference type="STRING" id="1503054.WT74_18665"/>
<dbReference type="InterPro" id="IPR035906">
    <property type="entry name" value="MetI-like_sf"/>
</dbReference>
<evidence type="ECO:0000256" key="3">
    <source>
        <dbReference type="ARBA" id="ARBA00022475"/>
    </source>
</evidence>
<evidence type="ECO:0000256" key="7">
    <source>
        <dbReference type="RuleBase" id="RU363032"/>
    </source>
</evidence>
<comment type="similarity">
    <text evidence="7">Belongs to the binding-protein-dependent transport system permease family.</text>
</comment>
<dbReference type="SUPFAM" id="SSF161098">
    <property type="entry name" value="MetI-like"/>
    <property type="match status" value="1"/>
</dbReference>
<evidence type="ECO:0000256" key="4">
    <source>
        <dbReference type="ARBA" id="ARBA00022692"/>
    </source>
</evidence>
<keyword evidence="4 7" id="KW-0812">Transmembrane</keyword>
<accession>A0A104N9Q5</accession>
<keyword evidence="6 7" id="KW-0472">Membrane</keyword>
<comment type="caution">
    <text evidence="9">The sequence shown here is derived from an EMBL/GenBank/DDBJ whole genome shotgun (WGS) entry which is preliminary data.</text>
</comment>
<dbReference type="Proteomes" id="UP000068603">
    <property type="component" value="Unassembled WGS sequence"/>
</dbReference>
<dbReference type="AlphaFoldDB" id="A0A104N9Q5"/>
<evidence type="ECO:0000313" key="10">
    <source>
        <dbReference type="Proteomes" id="UP000068603"/>
    </source>
</evidence>
<keyword evidence="2 7" id="KW-0813">Transport</keyword>
<dbReference type="InterPro" id="IPR000515">
    <property type="entry name" value="MetI-like"/>
</dbReference>
<name>A0A104N9Q5_9BURK</name>
<dbReference type="GO" id="GO:0055085">
    <property type="term" value="P:transmembrane transport"/>
    <property type="evidence" value="ECO:0007669"/>
    <property type="project" value="InterPro"/>
</dbReference>
<keyword evidence="3" id="KW-1003">Cell membrane</keyword>
<comment type="subcellular location">
    <subcellularLocation>
        <location evidence="1 7">Cell membrane</location>
        <topology evidence="1 7">Multi-pass membrane protein</topology>
    </subcellularLocation>
</comment>
<dbReference type="Gene3D" id="1.10.3720.10">
    <property type="entry name" value="MetI-like"/>
    <property type="match status" value="1"/>
</dbReference>
<feature type="transmembrane region" description="Helical" evidence="7">
    <location>
        <begin position="241"/>
        <end position="259"/>
    </location>
</feature>
<proteinExistence type="inferred from homology"/>
<feature type="domain" description="ABC transmembrane type-1" evidence="8">
    <location>
        <begin position="75"/>
        <end position="263"/>
    </location>
</feature>
<dbReference type="PANTHER" id="PTHR43386">
    <property type="entry name" value="OLIGOPEPTIDE TRANSPORT SYSTEM PERMEASE PROTEIN APPC"/>
    <property type="match status" value="1"/>
</dbReference>
<evidence type="ECO:0000256" key="5">
    <source>
        <dbReference type="ARBA" id="ARBA00022989"/>
    </source>
</evidence>
<evidence type="ECO:0000313" key="9">
    <source>
        <dbReference type="EMBL" id="KWA66644.1"/>
    </source>
</evidence>
<reference evidence="9 10" key="1">
    <citation type="submission" date="2015-11" db="EMBL/GenBank/DDBJ databases">
        <title>Expanding the genomic diversity of Burkholderia species for the development of highly accurate diagnostics.</title>
        <authorList>
            <person name="Sahl J."/>
            <person name="Keim P."/>
            <person name="Wagner D."/>
        </authorList>
    </citation>
    <scope>NUCLEOTIDE SEQUENCE [LARGE SCALE GENOMIC DNA]</scope>
    <source>
        <strain evidence="9 10">MSMB1960WGS</strain>
    </source>
</reference>
<dbReference type="InterPro" id="IPR050366">
    <property type="entry name" value="BP-dependent_transpt_permease"/>
</dbReference>
<feature type="transmembrane region" description="Helical" evidence="7">
    <location>
        <begin position="12"/>
        <end position="36"/>
    </location>
</feature>
<gene>
    <name evidence="9" type="ORF">WT44_06205</name>
</gene>
<sequence length="281" mass="29591">MTGRFLRRFARAPGALAGTLFLGVAALVALSAPLWLPSPWRMAGEPMLRPLLHAGHPLGTDMLGRDVLVGLLWGARVSLFVGLAATLATFSLGASIGALAGWCGGWIDRALMGVTALFQTIPQFAVAVTIAAVLGASLESTVVAIAAASWPAIARLVRGEFIGLARREFVLAARLAGESPAALVWRQILPHVWPPLAVLAALMVATAILTESALSFLGLGDPSQMSWGFMIGAARNVMRDAWWLSIWPGLAIVATALAVNRVGEGLRHASAIARTRAERVR</sequence>
<dbReference type="PANTHER" id="PTHR43386:SF1">
    <property type="entry name" value="D,D-DIPEPTIDE TRANSPORT SYSTEM PERMEASE PROTEIN DDPC-RELATED"/>
    <property type="match status" value="1"/>
</dbReference>
<evidence type="ECO:0000259" key="8">
    <source>
        <dbReference type="PROSITE" id="PS50928"/>
    </source>
</evidence>
<keyword evidence="5 7" id="KW-1133">Transmembrane helix</keyword>
<feature type="transmembrane region" description="Helical" evidence="7">
    <location>
        <begin position="195"/>
        <end position="220"/>
    </location>
</feature>
<dbReference type="Pfam" id="PF00528">
    <property type="entry name" value="BPD_transp_1"/>
    <property type="match status" value="1"/>
</dbReference>
<protein>
    <submittedName>
        <fullName evidence="9">ABC transporter permease</fullName>
    </submittedName>
</protein>